<name>A0A6N1X713_9BURK</name>
<dbReference type="EMBL" id="CP054841">
    <property type="protein sequence ID" value="QKV55151.1"/>
    <property type="molecule type" value="Genomic_DNA"/>
</dbReference>
<evidence type="ECO:0000313" key="2">
    <source>
        <dbReference type="EMBL" id="QKV55151.1"/>
    </source>
</evidence>
<keyword evidence="2" id="KW-0614">Plasmid</keyword>
<dbReference type="Pfam" id="PF21880">
    <property type="entry name" value="DUF6916"/>
    <property type="match status" value="1"/>
</dbReference>
<protein>
    <recommendedName>
        <fullName evidence="1">DUF6916 domain-containing protein</fullName>
    </recommendedName>
</protein>
<dbReference type="KEGG" id="aant:HUK68_19605"/>
<feature type="domain" description="DUF6916" evidence="1">
    <location>
        <begin position="5"/>
        <end position="97"/>
    </location>
</feature>
<proteinExistence type="predicted"/>
<dbReference type="InterPro" id="IPR054209">
    <property type="entry name" value="DUF6916"/>
</dbReference>
<accession>A0A6N1X713</accession>
<gene>
    <name evidence="2" type="ORF">HUK68_19605</name>
</gene>
<dbReference type="Proteomes" id="UP000509579">
    <property type="component" value="Plasmid unnamed1"/>
</dbReference>
<evidence type="ECO:0000313" key="3">
    <source>
        <dbReference type="Proteomes" id="UP000509579"/>
    </source>
</evidence>
<geneLocation type="plasmid" evidence="2 3">
    <name>unnamed1</name>
</geneLocation>
<dbReference type="AlphaFoldDB" id="A0A6N1X713"/>
<dbReference type="RefSeq" id="WP_175505939.1">
    <property type="nucleotide sequence ID" value="NZ_CP054841.1"/>
</dbReference>
<sequence>MTYPTHAAFAAQLGTAFEVSGAAEAVALQLDTVHPPAGDASAPGPTSFSLVFLGDAVLRLGQGTHLFSHARLGEFALFIVPLGPSRSDGRMQYEAVFN</sequence>
<evidence type="ECO:0000259" key="1">
    <source>
        <dbReference type="Pfam" id="PF21880"/>
    </source>
</evidence>
<organism evidence="2 3">
    <name type="scientific">Comamonas antarctica</name>
    <dbReference type="NCBI Taxonomy" id="2743470"/>
    <lineage>
        <taxon>Bacteria</taxon>
        <taxon>Pseudomonadati</taxon>
        <taxon>Pseudomonadota</taxon>
        <taxon>Betaproteobacteria</taxon>
        <taxon>Burkholderiales</taxon>
        <taxon>Comamonadaceae</taxon>
        <taxon>Comamonas</taxon>
    </lineage>
</organism>
<keyword evidence="3" id="KW-1185">Reference proteome</keyword>
<reference evidence="2 3" key="1">
    <citation type="submission" date="2020-06" db="EMBL/GenBank/DDBJ databases">
        <title>Acidovorax antarctica sp. nov., isolated from Corinth ice sheet soil, Antarctic Fields Peninsula.</title>
        <authorList>
            <person name="Xu Q."/>
            <person name="Peng F."/>
        </authorList>
    </citation>
    <scope>NUCLEOTIDE SEQUENCE [LARGE SCALE GENOMIC DNA]</scope>
    <source>
        <strain evidence="2 3">16-35-5</strain>
        <plasmid evidence="2 3">unnamed1</plasmid>
    </source>
</reference>